<protein>
    <submittedName>
        <fullName evidence="1">Uncharacterized protein</fullName>
    </submittedName>
</protein>
<dbReference type="EMBL" id="SORZ01000002">
    <property type="protein sequence ID" value="TPW34224.1"/>
    <property type="molecule type" value="Genomic_DNA"/>
</dbReference>
<name>A0A506ULJ7_9PROT</name>
<evidence type="ECO:0000313" key="1">
    <source>
        <dbReference type="EMBL" id="TPW34224.1"/>
    </source>
</evidence>
<accession>A0A506ULJ7</accession>
<sequence>MPKALTPSELQEGRRDIAERLSQVSQTEAREFMLPVRAVAYFFPKLTEEEQRAPVWPGATLPNGQGHVAAFPPLDWQALRTWLETHGAGFKVEPNVEGDYPDAQVIFVRN</sequence>
<dbReference type="Proteomes" id="UP000315037">
    <property type="component" value="Unassembled WGS sequence"/>
</dbReference>
<comment type="caution">
    <text evidence="1">The sequence shown here is derived from an EMBL/GenBank/DDBJ whole genome shotgun (WGS) entry which is preliminary data.</text>
</comment>
<evidence type="ECO:0000313" key="2">
    <source>
        <dbReference type="Proteomes" id="UP000315037"/>
    </source>
</evidence>
<reference evidence="1 2" key="1">
    <citation type="submission" date="2019-03" db="EMBL/GenBank/DDBJ databases">
        <title>The complete genome sequence of Neokomagataea sp. Jb2 NBRC113641.</title>
        <authorList>
            <person name="Chua K.-O."/>
            <person name="Chan K.-G."/>
            <person name="See-Too W.-S."/>
        </authorList>
    </citation>
    <scope>NUCLEOTIDE SEQUENCE [LARGE SCALE GENOMIC DNA]</scope>
    <source>
        <strain evidence="1 2">Jb2</strain>
    </source>
</reference>
<keyword evidence="2" id="KW-1185">Reference proteome</keyword>
<dbReference type="AlphaFoldDB" id="A0A506ULJ7"/>
<dbReference type="OrthoDB" id="5287468at2"/>
<gene>
    <name evidence="1" type="ORF">E3202_06855</name>
</gene>
<dbReference type="RefSeq" id="WP_141451517.1">
    <property type="nucleotide sequence ID" value="NZ_CP038143.1"/>
</dbReference>
<proteinExistence type="predicted"/>
<organism evidence="1 2">
    <name type="scientific">Oecophyllibacter saccharovorans</name>
    <dbReference type="NCBI Taxonomy" id="2558360"/>
    <lineage>
        <taxon>Bacteria</taxon>
        <taxon>Pseudomonadati</taxon>
        <taxon>Pseudomonadota</taxon>
        <taxon>Alphaproteobacteria</taxon>
        <taxon>Acetobacterales</taxon>
        <taxon>Acetobacteraceae</taxon>
        <taxon>Oecophyllibacter</taxon>
    </lineage>
</organism>